<protein>
    <submittedName>
        <fullName evidence="1">Uncharacterized protein</fullName>
    </submittedName>
</protein>
<evidence type="ECO:0000313" key="2">
    <source>
        <dbReference type="Proteomes" id="UP000295515"/>
    </source>
</evidence>
<dbReference type="Proteomes" id="UP000295515">
    <property type="component" value="Unassembled WGS sequence"/>
</dbReference>
<reference evidence="1 2" key="1">
    <citation type="submission" date="2019-03" db="EMBL/GenBank/DDBJ databases">
        <title>Genomic Encyclopedia of Type Strains, Phase IV (KMG-IV): sequencing the most valuable type-strain genomes for metagenomic binning, comparative biology and taxonomic classification.</title>
        <authorList>
            <person name="Goeker M."/>
        </authorList>
    </citation>
    <scope>NUCLEOTIDE SEQUENCE [LARGE SCALE GENOMIC DNA]</scope>
    <source>
        <strain evidence="1 2">DSM 29487</strain>
    </source>
</reference>
<sequence length="42" mass="5334">MKKVNLKNLYYYIQNDVEVEVDDDFYELIILFKRKYMIIRKE</sequence>
<dbReference type="GeneID" id="98917029"/>
<organism evidence="1 2">
    <name type="scientific">Longibaculum muris</name>
    <dbReference type="NCBI Taxonomy" id="1796628"/>
    <lineage>
        <taxon>Bacteria</taxon>
        <taxon>Bacillati</taxon>
        <taxon>Bacillota</taxon>
        <taxon>Erysipelotrichia</taxon>
        <taxon>Erysipelotrichales</taxon>
        <taxon>Coprobacillaceae</taxon>
        <taxon>Longibaculum</taxon>
    </lineage>
</organism>
<proteinExistence type="predicted"/>
<gene>
    <name evidence="1" type="ORF">EDD60_105121</name>
</gene>
<name>A0A4R3Z8G2_9FIRM</name>
<dbReference type="AlphaFoldDB" id="A0A4R3Z8G2"/>
<comment type="caution">
    <text evidence="1">The sequence shown here is derived from an EMBL/GenBank/DDBJ whole genome shotgun (WGS) entry which is preliminary data.</text>
</comment>
<keyword evidence="2" id="KW-1185">Reference proteome</keyword>
<accession>A0A4R3Z8G2</accession>
<evidence type="ECO:0000313" key="1">
    <source>
        <dbReference type="EMBL" id="TCW01017.1"/>
    </source>
</evidence>
<dbReference type="RefSeq" id="WP_257529190.1">
    <property type="nucleotide sequence ID" value="NZ_JANKBF010000008.1"/>
</dbReference>
<dbReference type="EMBL" id="SMCQ01000005">
    <property type="protein sequence ID" value="TCW01017.1"/>
    <property type="molecule type" value="Genomic_DNA"/>
</dbReference>